<feature type="chain" id="PRO_5036430849" description="Clock-controlled pheromone ccg-4 protein" evidence="1">
    <location>
        <begin position="21"/>
        <end position="300"/>
    </location>
</feature>
<sequence length="300" mass="32678">MKVATLLLGSAIAVSTTVLAQKPDNEAICDEPGQPCYALRRAADAAAFALAYAQPCQGPAHACALAKRDVEDFGLVLDELWANYTSTDGNSLDEFVKRAGGSGNYCHFRGSACPKKRAPEPEPEPEAKGTGNYCHFRGSACPKKRAPEPEPEPASRFYCRFRGSACPKKRAPEPEPEAKGTGNYCHFRGSACPKKRAPVPEPEPASRFYCRFRGSVCPKKRDLIETEEGPVDYKSLDFCHDEGQPCYRLKRAAEAIAEAVLAPEETVNEKREAAPVCTSCIQARRDLEELSKAADLFVAS</sequence>
<evidence type="ECO:0000256" key="1">
    <source>
        <dbReference type="SAM" id="SignalP"/>
    </source>
</evidence>
<dbReference type="EMBL" id="WWBZ02000016">
    <property type="protein sequence ID" value="KAF4309375.1"/>
    <property type="molecule type" value="Genomic_DNA"/>
</dbReference>
<evidence type="ECO:0000313" key="3">
    <source>
        <dbReference type="EMBL" id="KAF4312262.1"/>
    </source>
</evidence>
<dbReference type="AlphaFoldDB" id="A0A8H4J5P8"/>
<feature type="signal peptide" evidence="1">
    <location>
        <begin position="1"/>
        <end position="20"/>
    </location>
</feature>
<organism evidence="3 4">
    <name type="scientific">Botryosphaeria dothidea</name>
    <dbReference type="NCBI Taxonomy" id="55169"/>
    <lineage>
        <taxon>Eukaryota</taxon>
        <taxon>Fungi</taxon>
        <taxon>Dikarya</taxon>
        <taxon>Ascomycota</taxon>
        <taxon>Pezizomycotina</taxon>
        <taxon>Dothideomycetes</taxon>
        <taxon>Dothideomycetes incertae sedis</taxon>
        <taxon>Botryosphaeriales</taxon>
        <taxon>Botryosphaeriaceae</taxon>
        <taxon>Botryosphaeria</taxon>
    </lineage>
</organism>
<evidence type="ECO:0000313" key="4">
    <source>
        <dbReference type="Proteomes" id="UP000572817"/>
    </source>
</evidence>
<comment type="caution">
    <text evidence="3">The sequence shown here is derived from an EMBL/GenBank/DDBJ whole genome shotgun (WGS) entry which is preliminary data.</text>
</comment>
<keyword evidence="4" id="KW-1185">Reference proteome</keyword>
<protein>
    <recommendedName>
        <fullName evidence="5">Clock-controlled pheromone ccg-4 protein</fullName>
    </recommendedName>
</protein>
<evidence type="ECO:0000313" key="2">
    <source>
        <dbReference type="EMBL" id="KAF4309375.1"/>
    </source>
</evidence>
<accession>A0A8H4J5P8</accession>
<gene>
    <name evidence="2" type="ORF">GTA08_BOTSDO02795</name>
    <name evidence="3" type="ORF">GTA08_BOTSDO12499</name>
</gene>
<keyword evidence="1" id="KW-0732">Signal</keyword>
<proteinExistence type="predicted"/>
<name>A0A8H4J5P8_9PEZI</name>
<reference evidence="3 4" key="1">
    <citation type="submission" date="2020-04" db="EMBL/GenBank/DDBJ databases">
        <title>Genome Assembly and Annotation of Botryosphaeria dothidea sdau 11-99, a Latent Pathogen of Apple Fruit Ring Rot in China.</title>
        <authorList>
            <person name="Yu C."/>
            <person name="Diao Y."/>
            <person name="Lu Q."/>
            <person name="Zhao J."/>
            <person name="Cui S."/>
            <person name="Peng C."/>
            <person name="He B."/>
            <person name="Liu H."/>
        </authorList>
    </citation>
    <scope>NUCLEOTIDE SEQUENCE [LARGE SCALE GENOMIC DNA]</scope>
    <source>
        <strain evidence="3">Sdau11-99</strain>
        <strain evidence="4">sdau11-99</strain>
    </source>
</reference>
<evidence type="ECO:0008006" key="5">
    <source>
        <dbReference type="Google" id="ProtNLM"/>
    </source>
</evidence>
<dbReference type="Proteomes" id="UP000572817">
    <property type="component" value="Unassembled WGS sequence"/>
</dbReference>
<dbReference type="EMBL" id="WWBZ02000007">
    <property type="protein sequence ID" value="KAF4312262.1"/>
    <property type="molecule type" value="Genomic_DNA"/>
</dbReference>